<evidence type="ECO:0000313" key="3">
    <source>
        <dbReference type="Proteomes" id="UP000666369"/>
    </source>
</evidence>
<dbReference type="RefSeq" id="WP_166105824.1">
    <property type="nucleotide sequence ID" value="NZ_JAADJT010000008.1"/>
</dbReference>
<dbReference type="InterPro" id="IPR050491">
    <property type="entry name" value="AmpC-like"/>
</dbReference>
<dbReference type="SUPFAM" id="SSF56601">
    <property type="entry name" value="beta-lactamase/transpeptidase-like"/>
    <property type="match status" value="1"/>
</dbReference>
<dbReference type="Pfam" id="PF00144">
    <property type="entry name" value="Beta-lactamase"/>
    <property type="match status" value="1"/>
</dbReference>
<dbReference type="Proteomes" id="UP000666369">
    <property type="component" value="Unassembled WGS sequence"/>
</dbReference>
<proteinExistence type="predicted"/>
<keyword evidence="3" id="KW-1185">Reference proteome</keyword>
<dbReference type="EMBL" id="JAADJT010000008">
    <property type="protein sequence ID" value="NGZ86175.1"/>
    <property type="molecule type" value="Genomic_DNA"/>
</dbReference>
<dbReference type="InterPro" id="IPR001466">
    <property type="entry name" value="Beta-lactam-related"/>
</dbReference>
<name>A0ABX0FNZ4_9BURK</name>
<reference evidence="3" key="1">
    <citation type="submission" date="2023-07" db="EMBL/GenBank/DDBJ databases">
        <title>Duganella aceri sp. nov., isolated from tree sap.</title>
        <authorList>
            <person name="Kim I.S."/>
        </authorList>
    </citation>
    <scope>NUCLEOTIDE SEQUENCE [LARGE SCALE GENOMIC DNA]</scope>
    <source>
        <strain evidence="3">SAP-35</strain>
    </source>
</reference>
<accession>A0ABX0FNZ4</accession>
<dbReference type="PANTHER" id="PTHR46825">
    <property type="entry name" value="D-ALANYL-D-ALANINE-CARBOXYPEPTIDASE/ENDOPEPTIDASE AMPH"/>
    <property type="match status" value="1"/>
</dbReference>
<gene>
    <name evidence="2" type="ORF">GW587_18190</name>
</gene>
<dbReference type="PANTHER" id="PTHR46825:SF9">
    <property type="entry name" value="BETA-LACTAMASE-RELATED DOMAIN-CONTAINING PROTEIN"/>
    <property type="match status" value="1"/>
</dbReference>
<evidence type="ECO:0000259" key="1">
    <source>
        <dbReference type="Pfam" id="PF00144"/>
    </source>
</evidence>
<sequence length="548" mass="58447">MTDQDFDSASLAALFAPFNRGDAPGMVVGVARHGATLFRRAFGLASVEHGVANSVRTRMRIGSTSKHFACLAALLLAEEGRLDLDVGVRRYLPELPQRRDDGQEPTLRQLMTHTGGMRDSLDVGFLASGMTIKPKGESMAVQLRQQDINFAPGDKTVYNNGGYHMLSHVIARVAGMPFERFLAERIFTPLGMVDSASVPSDFMILPGVATLHVPQPDGGWRRGMFPSEEVLGEGGIVSTVDDMLRWLAHLRAPGIVGGAHSWEQMLAPARLNNGLLTTYALGLMVEQYRGVDVIHHGGTVIGGHCQMLTVPGHGLDVIIISNGAQVSLFDLANQVIEAVLGEETFATAPHTPAATADFAPLAGAVYASPSGDLVVGFADADGKLGLLVHNSPPLALRVEPGALQLDFNRSATGPYRIAIEPSRQGDAAPATLMFEDAGTPHQLERLPPPPALAQAGEALLGRYLSPDLNATAAIVADGERLLLRIAGEFGSNVLDLTPYSAELFGWKFVGDLAPLGGTLRVERDGGTVTGVRLNTLRTRHMYLQRIGS</sequence>
<protein>
    <submittedName>
        <fullName evidence="2">Beta-lactamase family protein</fullName>
    </submittedName>
</protein>
<dbReference type="Gene3D" id="3.40.710.10">
    <property type="entry name" value="DD-peptidase/beta-lactamase superfamily"/>
    <property type="match status" value="1"/>
</dbReference>
<feature type="domain" description="Beta-lactamase-related" evidence="1">
    <location>
        <begin position="12"/>
        <end position="327"/>
    </location>
</feature>
<dbReference type="InterPro" id="IPR012338">
    <property type="entry name" value="Beta-lactam/transpept-like"/>
</dbReference>
<comment type="caution">
    <text evidence="2">The sequence shown here is derived from an EMBL/GenBank/DDBJ whole genome shotgun (WGS) entry which is preliminary data.</text>
</comment>
<evidence type="ECO:0000313" key="2">
    <source>
        <dbReference type="EMBL" id="NGZ86175.1"/>
    </source>
</evidence>
<organism evidence="2 3">
    <name type="scientific">Duganella aceris</name>
    <dbReference type="NCBI Taxonomy" id="2703883"/>
    <lineage>
        <taxon>Bacteria</taxon>
        <taxon>Pseudomonadati</taxon>
        <taxon>Pseudomonadota</taxon>
        <taxon>Betaproteobacteria</taxon>
        <taxon>Burkholderiales</taxon>
        <taxon>Oxalobacteraceae</taxon>
        <taxon>Telluria group</taxon>
        <taxon>Duganella</taxon>
    </lineage>
</organism>